<organism evidence="2 3">
    <name type="scientific">Arsenophonus nasoniae</name>
    <name type="common">son-killer infecting Nasonia vitripennis</name>
    <dbReference type="NCBI Taxonomy" id="638"/>
    <lineage>
        <taxon>Bacteria</taxon>
        <taxon>Pseudomonadati</taxon>
        <taxon>Pseudomonadota</taxon>
        <taxon>Gammaproteobacteria</taxon>
        <taxon>Enterobacterales</taxon>
        <taxon>Morganellaceae</taxon>
        <taxon>Arsenophonus</taxon>
    </lineage>
</organism>
<proteinExistence type="predicted"/>
<dbReference type="RefSeq" id="WP_280630014.1">
    <property type="nucleotide sequence ID" value="NZ_CP123498.1"/>
</dbReference>
<evidence type="ECO:0000313" key="3">
    <source>
        <dbReference type="Proteomes" id="UP001177597"/>
    </source>
</evidence>
<name>A0AA95GGN6_9GAMM</name>
<reference evidence="2" key="1">
    <citation type="submission" date="2023-04" db="EMBL/GenBank/DDBJ databases">
        <title>Genome dynamics across the evolutionary transition to endosymbiosis.</title>
        <authorList>
            <person name="Siozios S."/>
            <person name="Nadal-Jimenez P."/>
            <person name="Azagi T."/>
            <person name="Sprong H."/>
            <person name="Frost C.L."/>
            <person name="Parratt S.R."/>
            <person name="Taylor G."/>
            <person name="Brettell L."/>
            <person name="Lew K.C."/>
            <person name="Croft L."/>
            <person name="King K.C."/>
            <person name="Brockhurst M.A."/>
            <person name="Hypsa V."/>
            <person name="Novakova E."/>
            <person name="Darby A.C."/>
            <person name="Hurst G.D.D."/>
        </authorList>
    </citation>
    <scope>NUCLEOTIDE SEQUENCE</scope>
    <source>
        <strain evidence="2">AIh</strain>
    </source>
</reference>
<dbReference type="Proteomes" id="UP001177597">
    <property type="component" value="Chromosome"/>
</dbReference>
<dbReference type="EMBL" id="CP123498">
    <property type="protein sequence ID" value="WGL96538.1"/>
    <property type="molecule type" value="Genomic_DNA"/>
</dbReference>
<keyword evidence="1" id="KW-0812">Transmembrane</keyword>
<gene>
    <name evidence="2" type="ORF">QE207_08375</name>
</gene>
<evidence type="ECO:0000313" key="2">
    <source>
        <dbReference type="EMBL" id="WGL96538.1"/>
    </source>
</evidence>
<sequence length="53" mass="5577">MKTIILDVTALSGIAAVLAGCYLKYGLANTLITGGSLLVVYALLASRRRNHVT</sequence>
<evidence type="ECO:0000256" key="1">
    <source>
        <dbReference type="SAM" id="Phobius"/>
    </source>
</evidence>
<dbReference type="PROSITE" id="PS51257">
    <property type="entry name" value="PROKAR_LIPOPROTEIN"/>
    <property type="match status" value="1"/>
</dbReference>
<accession>A0AA95GGN6</accession>
<keyword evidence="1" id="KW-0472">Membrane</keyword>
<feature type="transmembrane region" description="Helical" evidence="1">
    <location>
        <begin position="25"/>
        <end position="44"/>
    </location>
</feature>
<keyword evidence="1" id="KW-1133">Transmembrane helix</keyword>
<protein>
    <submittedName>
        <fullName evidence="2">Uncharacterized protein</fullName>
    </submittedName>
</protein>
<dbReference type="AlphaFoldDB" id="A0AA95GGN6"/>